<accession>A0A183K626</accession>
<dbReference type="Pfam" id="PF09790">
    <property type="entry name" value="Hyccin"/>
    <property type="match status" value="1"/>
</dbReference>
<evidence type="ECO:0000256" key="3">
    <source>
        <dbReference type="ARBA" id="ARBA00022475"/>
    </source>
</evidence>
<protein>
    <submittedName>
        <fullName evidence="11">Sister chromatid cohesion protein</fullName>
    </submittedName>
</protein>
<dbReference type="InterPro" id="IPR018619">
    <property type="entry name" value="Hyccin"/>
</dbReference>
<evidence type="ECO:0000256" key="6">
    <source>
        <dbReference type="ARBA" id="ARBA00034482"/>
    </source>
</evidence>
<dbReference type="Proteomes" id="UP000279833">
    <property type="component" value="Unassembled WGS sequence"/>
</dbReference>
<gene>
    <name evidence="9" type="ORF">SCUD_LOCUS10451</name>
</gene>
<dbReference type="GO" id="GO:0005829">
    <property type="term" value="C:cytosol"/>
    <property type="evidence" value="ECO:0007669"/>
    <property type="project" value="UniProtKB-SubCell"/>
</dbReference>
<dbReference type="GO" id="GO:0072659">
    <property type="term" value="P:protein localization to plasma membrane"/>
    <property type="evidence" value="ECO:0007669"/>
    <property type="project" value="TreeGrafter"/>
</dbReference>
<evidence type="ECO:0000256" key="4">
    <source>
        <dbReference type="ARBA" id="ARBA00022490"/>
    </source>
</evidence>
<keyword evidence="8" id="KW-0812">Transmembrane</keyword>
<name>A0A183K626_9TREM</name>
<evidence type="ECO:0000313" key="11">
    <source>
        <dbReference type="WBParaSite" id="SCUD_0001045101-mRNA-1"/>
    </source>
</evidence>
<evidence type="ECO:0000256" key="8">
    <source>
        <dbReference type="SAM" id="Phobius"/>
    </source>
</evidence>
<keyword evidence="5 8" id="KW-0472">Membrane</keyword>
<comment type="similarity">
    <text evidence="6">Belongs to the Hyccin family.</text>
</comment>
<sequence>MPMRIPQPIQIWFNSLHHYRKRIQSQNDSILLTDNTDEKFIDYNPLLIGGIENLLLEMIPKNSKPIIKNGANEVAQWICENLIMLYDVNEDDCSNKPDTINQSNIHRKNLLNDLQFITIELLPTIIYVYFCLFIFFGSKKSHQNKPITTNKLDIKFMKFKNVDKIPPSLLLLKQNEDYSQLMNNQSNKLINVNKHTIKTKSQMITQSSNELFMKSENNIKLTKNNNNNNKLMKQNTKKQLSMNYFNESMNLINIFEIFLLTIYQIYQKNLLNIINEENFNPVILYNSTIYCNELLNSNEINKIDYLNHIKLLNQYTITKKQPNQFINELYLNKKFNLYFIEEENNNNYNSIRKILSRSLDSILSKDITKVHWIDLFSLILFFQEYTFNSHNRMHILTALMKQYSAYSPSCVSKQSRVSLCKLACLFNPFNNQYSEDMPLQFEESDSVDDDGHTCDMNSMKLEVIKENEKQDNSVREEVTSQPTSPKTLGKTEEHTSKGMQNSYTKSETNKQVNFGRVTGLSSSFVTEILFSLYPVLFTEHSDLACEGVKSLKARATYEIWSNVLLLINSIEKDYTRSKSPDLKSLKFDNRMISQEMLNNNNFNECSVEENKLNSEQLSLASAYCGLWSGLLGKRSDMQQDQIPPELCDIQDLSGKRLHYVRLAQAKFKRPVVTNSNFKTVKLPDDITPLSPVDTTISKQNENKNYLSTHNSVYLKNNWKSSMDDLSRIEEPNAPSISFTREWFKKTLWKDRQSEKS</sequence>
<keyword evidence="4" id="KW-0963">Cytoplasm</keyword>
<feature type="transmembrane region" description="Helical" evidence="8">
    <location>
        <begin position="248"/>
        <end position="266"/>
    </location>
</feature>
<reference evidence="11" key="1">
    <citation type="submission" date="2016-06" db="UniProtKB">
        <authorList>
            <consortium name="WormBaseParasite"/>
        </authorList>
    </citation>
    <scope>IDENTIFICATION</scope>
</reference>
<dbReference type="GO" id="GO:0046854">
    <property type="term" value="P:phosphatidylinositol phosphate biosynthetic process"/>
    <property type="evidence" value="ECO:0007669"/>
    <property type="project" value="TreeGrafter"/>
</dbReference>
<dbReference type="AlphaFoldDB" id="A0A183K626"/>
<dbReference type="WBParaSite" id="SCUD_0001045101-mRNA-1">
    <property type="protein sequence ID" value="SCUD_0001045101-mRNA-1"/>
    <property type="gene ID" value="SCUD_0001045101"/>
</dbReference>
<evidence type="ECO:0000256" key="1">
    <source>
        <dbReference type="ARBA" id="ARBA00004236"/>
    </source>
</evidence>
<dbReference type="EMBL" id="UZAK01033789">
    <property type="protein sequence ID" value="VDP39948.1"/>
    <property type="molecule type" value="Genomic_DNA"/>
</dbReference>
<evidence type="ECO:0000313" key="10">
    <source>
        <dbReference type="Proteomes" id="UP000279833"/>
    </source>
</evidence>
<feature type="transmembrane region" description="Helical" evidence="8">
    <location>
        <begin position="116"/>
        <end position="136"/>
    </location>
</feature>
<feature type="region of interest" description="Disordered" evidence="7">
    <location>
        <begin position="466"/>
        <end position="507"/>
    </location>
</feature>
<dbReference type="PANTHER" id="PTHR31220:SF1">
    <property type="entry name" value="GH21176P"/>
    <property type="match status" value="1"/>
</dbReference>
<proteinExistence type="inferred from homology"/>
<evidence type="ECO:0000256" key="7">
    <source>
        <dbReference type="SAM" id="MobiDB-lite"/>
    </source>
</evidence>
<keyword evidence="8" id="KW-1133">Transmembrane helix</keyword>
<organism evidence="11">
    <name type="scientific">Schistosoma curassoni</name>
    <dbReference type="NCBI Taxonomy" id="6186"/>
    <lineage>
        <taxon>Eukaryota</taxon>
        <taxon>Metazoa</taxon>
        <taxon>Spiralia</taxon>
        <taxon>Lophotrochozoa</taxon>
        <taxon>Platyhelminthes</taxon>
        <taxon>Trematoda</taxon>
        <taxon>Digenea</taxon>
        <taxon>Strigeidida</taxon>
        <taxon>Schistosomatoidea</taxon>
        <taxon>Schistosomatidae</taxon>
        <taxon>Schistosoma</taxon>
    </lineage>
</organism>
<evidence type="ECO:0000256" key="5">
    <source>
        <dbReference type="ARBA" id="ARBA00023136"/>
    </source>
</evidence>
<evidence type="ECO:0000313" key="9">
    <source>
        <dbReference type="EMBL" id="VDP39948.1"/>
    </source>
</evidence>
<feature type="compositionally biased region" description="Polar residues" evidence="7">
    <location>
        <begin position="497"/>
        <end position="507"/>
    </location>
</feature>
<comment type="subcellular location">
    <subcellularLocation>
        <location evidence="1">Cell membrane</location>
    </subcellularLocation>
    <subcellularLocation>
        <location evidence="2">Cytoplasm</location>
        <location evidence="2">Cytosol</location>
    </subcellularLocation>
</comment>
<keyword evidence="3" id="KW-1003">Cell membrane</keyword>
<dbReference type="PANTHER" id="PTHR31220">
    <property type="entry name" value="HYCCIN RELATED"/>
    <property type="match status" value="1"/>
</dbReference>
<reference evidence="9 10" key="2">
    <citation type="submission" date="2018-11" db="EMBL/GenBank/DDBJ databases">
        <authorList>
            <consortium name="Pathogen Informatics"/>
        </authorList>
    </citation>
    <scope>NUCLEOTIDE SEQUENCE [LARGE SCALE GENOMIC DNA]</scope>
    <source>
        <strain evidence="9">Dakar</strain>
        <strain evidence="10">Dakar, Senegal</strain>
    </source>
</reference>
<keyword evidence="10" id="KW-1185">Reference proteome</keyword>
<evidence type="ECO:0000256" key="2">
    <source>
        <dbReference type="ARBA" id="ARBA00004514"/>
    </source>
</evidence>
<dbReference type="GO" id="GO:0005886">
    <property type="term" value="C:plasma membrane"/>
    <property type="evidence" value="ECO:0007669"/>
    <property type="project" value="UniProtKB-SubCell"/>
</dbReference>
<feature type="compositionally biased region" description="Basic and acidic residues" evidence="7">
    <location>
        <begin position="466"/>
        <end position="478"/>
    </location>
</feature>